<dbReference type="AlphaFoldDB" id="A0A813YHM4"/>
<evidence type="ECO:0000313" key="2">
    <source>
        <dbReference type="Proteomes" id="UP000663879"/>
    </source>
</evidence>
<protein>
    <submittedName>
        <fullName evidence="1">Uncharacterized protein</fullName>
    </submittedName>
</protein>
<evidence type="ECO:0000313" key="1">
    <source>
        <dbReference type="EMBL" id="CAF0884284.1"/>
    </source>
</evidence>
<proteinExistence type="predicted"/>
<dbReference type="EMBL" id="CAJNOC010001693">
    <property type="protein sequence ID" value="CAF0884284.1"/>
    <property type="molecule type" value="Genomic_DNA"/>
</dbReference>
<comment type="caution">
    <text evidence="1">The sequence shown here is derived from an EMBL/GenBank/DDBJ whole genome shotgun (WGS) entry which is preliminary data.</text>
</comment>
<accession>A0A813YHM4</accession>
<reference evidence="1" key="1">
    <citation type="submission" date="2021-02" db="EMBL/GenBank/DDBJ databases">
        <authorList>
            <person name="Nowell W R."/>
        </authorList>
    </citation>
    <scope>NUCLEOTIDE SEQUENCE</scope>
    <source>
        <strain evidence="1">Ploen Becks lab</strain>
    </source>
</reference>
<sequence length="178" mass="21173">MIYSKLTILTNLVFYLYCEYLNVFDVEENLGRLPKLDNIIEDPFVLKAIAFSVNSKDMIYREILDVSIKKFKVFKKEFQNENLKNFKYYIYVLKNVKKYTTKWLTEEINLLNSKLFKNPNDTMSIYKRNIANFIYHKASDHAVDLVLKGEKISFDGWNSKKEPKEISTIVQKIKNEEL</sequence>
<organism evidence="1 2">
    <name type="scientific">Brachionus calyciflorus</name>
    <dbReference type="NCBI Taxonomy" id="104777"/>
    <lineage>
        <taxon>Eukaryota</taxon>
        <taxon>Metazoa</taxon>
        <taxon>Spiralia</taxon>
        <taxon>Gnathifera</taxon>
        <taxon>Rotifera</taxon>
        <taxon>Eurotatoria</taxon>
        <taxon>Monogononta</taxon>
        <taxon>Pseudotrocha</taxon>
        <taxon>Ploima</taxon>
        <taxon>Brachionidae</taxon>
        <taxon>Brachionus</taxon>
    </lineage>
</organism>
<gene>
    <name evidence="1" type="ORF">OXX778_LOCUS10578</name>
</gene>
<dbReference type="Proteomes" id="UP000663879">
    <property type="component" value="Unassembled WGS sequence"/>
</dbReference>
<name>A0A813YHM4_9BILA</name>
<keyword evidence="2" id="KW-1185">Reference proteome</keyword>